<sequence length="527" mass="60155">MPNVGRPSRDCHTCRKRRTKCDLERPGCGQCRRKGSSCPGYRDEATARFRIQNVSSFTGALGKDRRKRQGRGESNIFTKGRNQITVTNDCVDYRNQAKTSRNSVQHSSAFLCSLTESWDIHILPFFMECVQSAQDLSRDIYGIMPRVIAQAKSSSALYHACNAVASIFLARKVQFPNTVSNHVRAYDTAISTLRTALQDPQEVKSDDTLLAIWLLSMYEFLHDERNVTHSWLFHSGIIAHLIRVRGPEQFSRQDGRDLFLVLLSNTEMQTYMLGKEWKEATTWFQHFYRYCDAWEYLRLRTCVFCHQCSQLCGKIQCLLNANQPDEILANASSIQQDAEAVGNDTFPLVDLEPIAYRSIYSPLVPDACPDQFDGQYCGGALIMQTNFRMRLAYHLLAFFQRASNLSICTADQRETYKGLQNHYIREIHTLPNRVLHLYPEKSSQLFVAGQTIKSGAKEESLSPTVNTNRDHFTQDPVTERAKQTDLDLSRMIKVDIDFERVADGKSTLVLDYRESAIIVTQLAFDSL</sequence>
<evidence type="ECO:0000313" key="7">
    <source>
        <dbReference type="Proteomes" id="UP001201262"/>
    </source>
</evidence>
<dbReference type="InterPro" id="IPR036864">
    <property type="entry name" value="Zn2-C6_fun-type_DNA-bd_sf"/>
</dbReference>
<reference evidence="6" key="1">
    <citation type="submission" date="2021-12" db="EMBL/GenBank/DDBJ databases">
        <title>Convergent genome expansion in fungi linked to evolution of root-endophyte symbiosis.</title>
        <authorList>
            <consortium name="DOE Joint Genome Institute"/>
            <person name="Ke Y.-H."/>
            <person name="Bonito G."/>
            <person name="Liao H.-L."/>
            <person name="Looney B."/>
            <person name="Rojas-Flechas A."/>
            <person name="Nash J."/>
            <person name="Hameed K."/>
            <person name="Schadt C."/>
            <person name="Martin F."/>
            <person name="Crous P.W."/>
            <person name="Miettinen O."/>
            <person name="Magnuson J.K."/>
            <person name="Labbe J."/>
            <person name="Jacobson D."/>
            <person name="Doktycz M.J."/>
            <person name="Veneault-Fourrey C."/>
            <person name="Kuo A."/>
            <person name="Mondo S."/>
            <person name="Calhoun S."/>
            <person name="Riley R."/>
            <person name="Ohm R."/>
            <person name="LaButti K."/>
            <person name="Andreopoulos B."/>
            <person name="Pangilinan J."/>
            <person name="Nolan M."/>
            <person name="Tritt A."/>
            <person name="Clum A."/>
            <person name="Lipzen A."/>
            <person name="Daum C."/>
            <person name="Barry K."/>
            <person name="Grigoriev I.V."/>
            <person name="Vilgalys R."/>
        </authorList>
    </citation>
    <scope>NUCLEOTIDE SEQUENCE</scope>
    <source>
        <strain evidence="6">PMI_201</strain>
    </source>
</reference>
<dbReference type="InterPro" id="IPR001138">
    <property type="entry name" value="Zn2Cys6_DnaBD"/>
</dbReference>
<keyword evidence="3" id="KW-0804">Transcription</keyword>
<dbReference type="AlphaFoldDB" id="A0AAD4Q411"/>
<evidence type="ECO:0000256" key="4">
    <source>
        <dbReference type="ARBA" id="ARBA00023242"/>
    </source>
</evidence>
<dbReference type="GO" id="GO:0000981">
    <property type="term" value="F:DNA-binding transcription factor activity, RNA polymerase II-specific"/>
    <property type="evidence" value="ECO:0007669"/>
    <property type="project" value="InterPro"/>
</dbReference>
<dbReference type="GO" id="GO:0003677">
    <property type="term" value="F:DNA binding"/>
    <property type="evidence" value="ECO:0007669"/>
    <property type="project" value="UniProtKB-KW"/>
</dbReference>
<evidence type="ECO:0000313" key="6">
    <source>
        <dbReference type="EMBL" id="KAH8702217.1"/>
    </source>
</evidence>
<dbReference type="PROSITE" id="PS00198">
    <property type="entry name" value="4FE4S_FER_1"/>
    <property type="match status" value="1"/>
</dbReference>
<dbReference type="GeneID" id="70245760"/>
<proteinExistence type="predicted"/>
<keyword evidence="2" id="KW-0238">DNA-binding</keyword>
<dbReference type="RefSeq" id="XP_046075593.1">
    <property type="nucleotide sequence ID" value="XM_046215473.1"/>
</dbReference>
<dbReference type="SUPFAM" id="SSF57701">
    <property type="entry name" value="Zn2/Cys6 DNA-binding domain"/>
    <property type="match status" value="1"/>
</dbReference>
<accession>A0AAD4Q411</accession>
<dbReference type="InterPro" id="IPR053175">
    <property type="entry name" value="DHMBA_Reg_Transcription_Factor"/>
</dbReference>
<evidence type="ECO:0000256" key="2">
    <source>
        <dbReference type="ARBA" id="ARBA00023125"/>
    </source>
</evidence>
<dbReference type="PROSITE" id="PS50048">
    <property type="entry name" value="ZN2_CY6_FUNGAL_2"/>
    <property type="match status" value="1"/>
</dbReference>
<dbReference type="InterPro" id="IPR021858">
    <property type="entry name" value="Fun_TF"/>
</dbReference>
<evidence type="ECO:0000259" key="5">
    <source>
        <dbReference type="PROSITE" id="PS50048"/>
    </source>
</evidence>
<keyword evidence="4" id="KW-0539">Nucleus</keyword>
<dbReference type="InterPro" id="IPR017900">
    <property type="entry name" value="4Fe4S_Fe_S_CS"/>
</dbReference>
<evidence type="ECO:0000256" key="1">
    <source>
        <dbReference type="ARBA" id="ARBA00023015"/>
    </source>
</evidence>
<keyword evidence="7" id="KW-1185">Reference proteome</keyword>
<name>A0AAD4Q411_9EURO</name>
<evidence type="ECO:0000256" key="3">
    <source>
        <dbReference type="ARBA" id="ARBA00023163"/>
    </source>
</evidence>
<dbReference type="EMBL" id="JAJTJA010000003">
    <property type="protein sequence ID" value="KAH8702217.1"/>
    <property type="molecule type" value="Genomic_DNA"/>
</dbReference>
<dbReference type="GO" id="GO:0008270">
    <property type="term" value="F:zinc ion binding"/>
    <property type="evidence" value="ECO:0007669"/>
    <property type="project" value="InterPro"/>
</dbReference>
<dbReference type="PANTHER" id="PTHR38791">
    <property type="entry name" value="ZN(II)2CYS6 TRANSCRIPTION FACTOR (EUROFUNG)-RELATED-RELATED"/>
    <property type="match status" value="1"/>
</dbReference>
<keyword evidence="1" id="KW-0805">Transcription regulation</keyword>
<organism evidence="6 7">
    <name type="scientific">Talaromyces proteolyticus</name>
    <dbReference type="NCBI Taxonomy" id="1131652"/>
    <lineage>
        <taxon>Eukaryota</taxon>
        <taxon>Fungi</taxon>
        <taxon>Dikarya</taxon>
        <taxon>Ascomycota</taxon>
        <taxon>Pezizomycotina</taxon>
        <taxon>Eurotiomycetes</taxon>
        <taxon>Eurotiomycetidae</taxon>
        <taxon>Eurotiales</taxon>
        <taxon>Trichocomaceae</taxon>
        <taxon>Talaromyces</taxon>
        <taxon>Talaromyces sect. Bacilispori</taxon>
    </lineage>
</organism>
<dbReference type="Proteomes" id="UP001201262">
    <property type="component" value="Unassembled WGS sequence"/>
</dbReference>
<protein>
    <recommendedName>
        <fullName evidence="5">Zn(2)-C6 fungal-type domain-containing protein</fullName>
    </recommendedName>
</protein>
<comment type="caution">
    <text evidence="6">The sequence shown here is derived from an EMBL/GenBank/DDBJ whole genome shotgun (WGS) entry which is preliminary data.</text>
</comment>
<dbReference type="Gene3D" id="4.10.240.10">
    <property type="entry name" value="Zn(2)-C6 fungal-type DNA-binding domain"/>
    <property type="match status" value="1"/>
</dbReference>
<dbReference type="Pfam" id="PF11951">
    <property type="entry name" value="Fungal_trans_2"/>
    <property type="match status" value="1"/>
</dbReference>
<feature type="domain" description="Zn(2)-C6 fungal-type" evidence="5">
    <location>
        <begin position="10"/>
        <end position="38"/>
    </location>
</feature>
<dbReference type="Pfam" id="PF00172">
    <property type="entry name" value="Zn_clus"/>
    <property type="match status" value="1"/>
</dbReference>
<gene>
    <name evidence="6" type="ORF">BGW36DRAFT_372407</name>
</gene>
<dbReference type="CDD" id="cd00067">
    <property type="entry name" value="GAL4"/>
    <property type="match status" value="1"/>
</dbReference>